<gene>
    <name evidence="4" type="ORF">OQZ29_06910</name>
</gene>
<dbReference type="PROSITE" id="PS51257">
    <property type="entry name" value="PROKAR_LIPOPROTEIN"/>
    <property type="match status" value="1"/>
</dbReference>
<accession>A0A9X3DEP7</accession>
<feature type="repeat" description="TPR" evidence="3">
    <location>
        <begin position="161"/>
        <end position="194"/>
    </location>
</feature>
<sequence>MNVKLVTLMIIIGACVQNLSFAQSKSRYELHADSLLKVGALDKIIPYLNKELKQNPKSESLLRLLGFYHLQNNNLVEGEKYYRNALLINAKCARCYLNIARIYGAKNNQKEATAYIDKAVMTDPKDALIISNRGKLKEQFGDKFGALADHNKAIEMEPSSAEYYTSRGAYNANNGYENLAITDFNKAISLSPEAYDAYFYRGGVFYSQNRTDEALNDINRAISLNDKQAYFYNGRGAIYGNLGQFDKALADYTQSIKLDARAISAYLNRAKVYYELENLDAACNDYQKARQILIGQKLNDSTELKTIDEAIADFCDESMPSFYYQRGIAFYNLKAFDKALIQYEKGLEKFPKNAMILSFKGNAYLALMNYKNAFENYSAALENKESIMAEIKKNSRFVNASEADILSYYNSSLASIYFGIAECQHYSEDFENALISINKAISLAPNLKELNIETYYNRRGLIYLATQKYNLALNDFNKSIQIKQDYAIAYVNRAVARMSMADGGKQSASRLSIKSPNLPANVGWVFDQKSSIKKSENDFSAALADCNKAVELDKNLAYSYYVRGWIKQILGQNDYCIDILTAKKMGLEIDDRMLKSCNQ</sequence>
<dbReference type="Pfam" id="PF00515">
    <property type="entry name" value="TPR_1"/>
    <property type="match status" value="1"/>
</dbReference>
<proteinExistence type="predicted"/>
<dbReference type="SMART" id="SM00028">
    <property type="entry name" value="TPR"/>
    <property type="match status" value="12"/>
</dbReference>
<dbReference type="PROSITE" id="PS50005">
    <property type="entry name" value="TPR"/>
    <property type="match status" value="7"/>
</dbReference>
<reference evidence="4" key="1">
    <citation type="submission" date="2022-11" db="EMBL/GenBank/DDBJ databases">
        <authorList>
            <person name="Graham C."/>
            <person name="Newman J.D."/>
        </authorList>
    </citation>
    <scope>NUCLEOTIDE SEQUENCE</scope>
    <source>
        <strain evidence="4">DSM 19486</strain>
    </source>
</reference>
<dbReference type="InterPro" id="IPR050498">
    <property type="entry name" value="Ycf3"/>
</dbReference>
<feature type="repeat" description="TPR" evidence="3">
    <location>
        <begin position="453"/>
        <end position="486"/>
    </location>
</feature>
<dbReference type="Pfam" id="PF13181">
    <property type="entry name" value="TPR_8"/>
    <property type="match status" value="4"/>
</dbReference>
<name>A0A9X3DEP7_9SPHI</name>
<evidence type="ECO:0000256" key="3">
    <source>
        <dbReference type="PROSITE-ProRule" id="PRU00339"/>
    </source>
</evidence>
<feature type="repeat" description="TPR" evidence="3">
    <location>
        <begin position="320"/>
        <end position="353"/>
    </location>
</feature>
<organism evidence="4 5">
    <name type="scientific">Pedobacter agri</name>
    <dbReference type="NCBI Taxonomy" id="454586"/>
    <lineage>
        <taxon>Bacteria</taxon>
        <taxon>Pseudomonadati</taxon>
        <taxon>Bacteroidota</taxon>
        <taxon>Sphingobacteriia</taxon>
        <taxon>Sphingobacteriales</taxon>
        <taxon>Sphingobacteriaceae</taxon>
        <taxon>Pedobacter</taxon>
    </lineage>
</organism>
<feature type="repeat" description="TPR" evidence="3">
    <location>
        <begin position="414"/>
        <end position="447"/>
    </location>
</feature>
<dbReference type="InterPro" id="IPR019734">
    <property type="entry name" value="TPR_rpt"/>
</dbReference>
<evidence type="ECO:0000313" key="4">
    <source>
        <dbReference type="EMBL" id="MCX3264468.1"/>
    </source>
</evidence>
<evidence type="ECO:0000256" key="2">
    <source>
        <dbReference type="ARBA" id="ARBA00022803"/>
    </source>
</evidence>
<feature type="repeat" description="TPR" evidence="3">
    <location>
        <begin position="195"/>
        <end position="228"/>
    </location>
</feature>
<keyword evidence="1" id="KW-0677">Repeat</keyword>
<dbReference type="Gene3D" id="1.25.40.10">
    <property type="entry name" value="Tetratricopeptide repeat domain"/>
    <property type="match status" value="6"/>
</dbReference>
<keyword evidence="2 3" id="KW-0802">TPR repeat</keyword>
<dbReference type="SUPFAM" id="SSF48452">
    <property type="entry name" value="TPR-like"/>
    <property type="match status" value="3"/>
</dbReference>
<dbReference type="PANTHER" id="PTHR44858">
    <property type="entry name" value="TETRATRICOPEPTIDE REPEAT PROTEIN 6"/>
    <property type="match status" value="1"/>
</dbReference>
<dbReference type="AlphaFoldDB" id="A0A9X3DEP7"/>
<dbReference type="EMBL" id="JAPJUH010000002">
    <property type="protein sequence ID" value="MCX3264468.1"/>
    <property type="molecule type" value="Genomic_DNA"/>
</dbReference>
<dbReference type="PANTHER" id="PTHR44858:SF1">
    <property type="entry name" value="UDP-N-ACETYLGLUCOSAMINE--PEPTIDE N-ACETYLGLUCOSAMINYLTRANSFERASE SPINDLY-RELATED"/>
    <property type="match status" value="1"/>
</dbReference>
<protein>
    <submittedName>
        <fullName evidence="4">Tetratricopeptide repeat protein</fullName>
    </submittedName>
</protein>
<comment type="caution">
    <text evidence="4">The sequence shown here is derived from an EMBL/GenBank/DDBJ whole genome shotgun (WGS) entry which is preliminary data.</text>
</comment>
<dbReference type="Proteomes" id="UP001142592">
    <property type="component" value="Unassembled WGS sequence"/>
</dbReference>
<feature type="repeat" description="TPR" evidence="3">
    <location>
        <begin position="229"/>
        <end position="262"/>
    </location>
</feature>
<dbReference type="Pfam" id="PF13432">
    <property type="entry name" value="TPR_16"/>
    <property type="match status" value="2"/>
</dbReference>
<evidence type="ECO:0000256" key="1">
    <source>
        <dbReference type="ARBA" id="ARBA00022737"/>
    </source>
</evidence>
<feature type="repeat" description="TPR" evidence="3">
    <location>
        <begin position="93"/>
        <end position="126"/>
    </location>
</feature>
<dbReference type="RefSeq" id="WP_010600829.1">
    <property type="nucleotide sequence ID" value="NZ_JAPJUH010000002.1"/>
</dbReference>
<evidence type="ECO:0000313" key="5">
    <source>
        <dbReference type="Proteomes" id="UP001142592"/>
    </source>
</evidence>
<keyword evidence="5" id="KW-1185">Reference proteome</keyword>
<dbReference type="InterPro" id="IPR011990">
    <property type="entry name" value="TPR-like_helical_dom_sf"/>
</dbReference>